<evidence type="ECO:0000313" key="8">
    <source>
        <dbReference type="Proteomes" id="UP000054498"/>
    </source>
</evidence>
<keyword evidence="3 6" id="KW-0812">Transmembrane</keyword>
<feature type="transmembrane region" description="Helical" evidence="6">
    <location>
        <begin position="134"/>
        <end position="156"/>
    </location>
</feature>
<evidence type="ECO:0000256" key="5">
    <source>
        <dbReference type="ARBA" id="ARBA00023136"/>
    </source>
</evidence>
<evidence type="ECO:0000256" key="2">
    <source>
        <dbReference type="ARBA" id="ARBA00005335"/>
    </source>
</evidence>
<keyword evidence="4 6" id="KW-1133">Transmembrane helix</keyword>
<keyword evidence="5 6" id="KW-0472">Membrane</keyword>
<evidence type="ECO:0000256" key="1">
    <source>
        <dbReference type="ARBA" id="ARBA00004141"/>
    </source>
</evidence>
<feature type="transmembrane region" description="Helical" evidence="6">
    <location>
        <begin position="60"/>
        <end position="79"/>
    </location>
</feature>
<dbReference type="GO" id="GO:0016020">
    <property type="term" value="C:membrane"/>
    <property type="evidence" value="ECO:0007669"/>
    <property type="project" value="UniProtKB-SubCell"/>
</dbReference>
<dbReference type="GeneID" id="25738928"/>
<feature type="transmembrane region" description="Helical" evidence="6">
    <location>
        <begin position="31"/>
        <end position="48"/>
    </location>
</feature>
<sequence>MCLRGWPLCEVIALLIPPYVVQFWEEKAKSYGPILSGALFGAGWWFWVDAVACNTRTIPFDQYIPGTVATVALVMINMVRRDELQDYDPFDDGGFCRSRFWLFLSYVVSFASLVGAVWVLTQHYAMNPEMKGEVWPGVAGIFQVSCILASGLVFFVSRTPADGGYGGYGGYTGL</sequence>
<proteinExistence type="inferred from homology"/>
<evidence type="ECO:0000256" key="6">
    <source>
        <dbReference type="SAM" id="Phobius"/>
    </source>
</evidence>
<evidence type="ECO:0000256" key="4">
    <source>
        <dbReference type="ARBA" id="ARBA00022989"/>
    </source>
</evidence>
<accession>A0A0D2MFJ7</accession>
<comment type="similarity">
    <text evidence="2">Belongs to the UPF0220 family.</text>
</comment>
<keyword evidence="8" id="KW-1185">Reference proteome</keyword>
<dbReference type="KEGG" id="mng:MNEG_6052"/>
<dbReference type="EMBL" id="KK101170">
    <property type="protein sequence ID" value="KIZ01910.1"/>
    <property type="molecule type" value="Genomic_DNA"/>
</dbReference>
<name>A0A0D2MFJ7_9CHLO</name>
<dbReference type="PANTHER" id="PTHR13180">
    <property type="entry name" value="SMALL MEMBRANE PROTEIN-RELATED"/>
    <property type="match status" value="1"/>
</dbReference>
<reference evidence="7 8" key="1">
    <citation type="journal article" date="2013" name="BMC Genomics">
        <title>Reconstruction of the lipid metabolism for the microalga Monoraphidium neglectum from its genome sequence reveals characteristics suitable for biofuel production.</title>
        <authorList>
            <person name="Bogen C."/>
            <person name="Al-Dilaimi A."/>
            <person name="Albersmeier A."/>
            <person name="Wichmann J."/>
            <person name="Grundmann M."/>
            <person name="Rupp O."/>
            <person name="Lauersen K.J."/>
            <person name="Blifernez-Klassen O."/>
            <person name="Kalinowski J."/>
            <person name="Goesmann A."/>
            <person name="Mussgnug J.H."/>
            <person name="Kruse O."/>
        </authorList>
    </citation>
    <scope>NUCLEOTIDE SEQUENCE [LARGE SCALE GENOMIC DNA]</scope>
    <source>
        <strain evidence="7 8">SAG 48.87</strain>
    </source>
</reference>
<dbReference type="Proteomes" id="UP000054498">
    <property type="component" value="Unassembled WGS sequence"/>
</dbReference>
<comment type="subcellular location">
    <subcellularLocation>
        <location evidence="1">Membrane</location>
        <topology evidence="1">Multi-pass membrane protein</topology>
    </subcellularLocation>
</comment>
<evidence type="ECO:0000313" key="7">
    <source>
        <dbReference type="EMBL" id="KIZ01910.1"/>
    </source>
</evidence>
<dbReference type="STRING" id="145388.A0A0D2MFJ7"/>
<dbReference type="Pfam" id="PF05255">
    <property type="entry name" value="UPF0220"/>
    <property type="match status" value="1"/>
</dbReference>
<dbReference type="AlphaFoldDB" id="A0A0D2MFJ7"/>
<evidence type="ECO:0000256" key="3">
    <source>
        <dbReference type="ARBA" id="ARBA00022692"/>
    </source>
</evidence>
<dbReference type="InterPro" id="IPR007919">
    <property type="entry name" value="UPF0220"/>
</dbReference>
<dbReference type="OrthoDB" id="268928at2759"/>
<feature type="transmembrane region" description="Helical" evidence="6">
    <location>
        <begin position="100"/>
        <end position="122"/>
    </location>
</feature>
<dbReference type="RefSeq" id="XP_013900929.1">
    <property type="nucleotide sequence ID" value="XM_014045475.1"/>
</dbReference>
<organism evidence="7 8">
    <name type="scientific">Monoraphidium neglectum</name>
    <dbReference type="NCBI Taxonomy" id="145388"/>
    <lineage>
        <taxon>Eukaryota</taxon>
        <taxon>Viridiplantae</taxon>
        <taxon>Chlorophyta</taxon>
        <taxon>core chlorophytes</taxon>
        <taxon>Chlorophyceae</taxon>
        <taxon>CS clade</taxon>
        <taxon>Sphaeropleales</taxon>
        <taxon>Selenastraceae</taxon>
        <taxon>Monoraphidium</taxon>
    </lineage>
</organism>
<gene>
    <name evidence="7" type="ORF">MNEG_6052</name>
</gene>
<protein>
    <submittedName>
        <fullName evidence="7">Transmembrane protein 50A</fullName>
    </submittedName>
</protein>